<keyword evidence="1" id="KW-1133">Transmembrane helix</keyword>
<protein>
    <submittedName>
        <fullName evidence="2">Uncharacterized protein</fullName>
    </submittedName>
</protein>
<dbReference type="AlphaFoldDB" id="A0A2U0SIY6"/>
<name>A0A2U0SIY6_9SPHN</name>
<dbReference type="RefSeq" id="WP_116470690.1">
    <property type="nucleotide sequence ID" value="NZ_QENQ01000001.1"/>
</dbReference>
<keyword evidence="1" id="KW-0472">Membrane</keyword>
<dbReference type="EMBL" id="QENQ01000001">
    <property type="protein sequence ID" value="PVX31307.1"/>
    <property type="molecule type" value="Genomic_DNA"/>
</dbReference>
<sequence>MARYRWWAGVAVIGAIAFFALRVERPHADLRILTHRVGDTAPQQVQAAIDVGIVAVSVIVTWSRELAR</sequence>
<evidence type="ECO:0000256" key="1">
    <source>
        <dbReference type="SAM" id="Phobius"/>
    </source>
</evidence>
<feature type="transmembrane region" description="Helical" evidence="1">
    <location>
        <begin position="6"/>
        <end position="23"/>
    </location>
</feature>
<comment type="caution">
    <text evidence="2">The sequence shown here is derived from an EMBL/GenBank/DDBJ whole genome shotgun (WGS) entry which is preliminary data.</text>
</comment>
<gene>
    <name evidence="2" type="ORF">DD559_03700</name>
</gene>
<dbReference type="OrthoDB" id="7584306at2"/>
<accession>A0A2U0SIY6</accession>
<proteinExistence type="predicted"/>
<keyword evidence="1" id="KW-0812">Transmembrane</keyword>
<keyword evidence="3" id="KW-1185">Reference proteome</keyword>
<reference evidence="2 3" key="1">
    <citation type="submission" date="2018-05" db="EMBL/GenBank/DDBJ databases">
        <title>Description of Sphingomonas pokkalii sp nov, isolated from the rhizosphere of saline tolerant pokkali rice and its draft genome analysis.</title>
        <authorList>
            <person name="Menon R."/>
            <person name="Kumari S."/>
            <person name="Rameshkumar N."/>
        </authorList>
    </citation>
    <scope>NUCLEOTIDE SEQUENCE [LARGE SCALE GENOMIC DNA]</scope>
    <source>
        <strain evidence="2 3">L3B27</strain>
    </source>
</reference>
<evidence type="ECO:0000313" key="2">
    <source>
        <dbReference type="EMBL" id="PVX31307.1"/>
    </source>
</evidence>
<evidence type="ECO:0000313" key="3">
    <source>
        <dbReference type="Proteomes" id="UP000245890"/>
    </source>
</evidence>
<dbReference type="Proteomes" id="UP000245890">
    <property type="component" value="Unassembled WGS sequence"/>
</dbReference>
<organism evidence="2 3">
    <name type="scientific">Sphingomonas pokkalii</name>
    <dbReference type="NCBI Taxonomy" id="2175090"/>
    <lineage>
        <taxon>Bacteria</taxon>
        <taxon>Pseudomonadati</taxon>
        <taxon>Pseudomonadota</taxon>
        <taxon>Alphaproteobacteria</taxon>
        <taxon>Sphingomonadales</taxon>
        <taxon>Sphingomonadaceae</taxon>
        <taxon>Sphingomonas</taxon>
    </lineage>
</organism>